<protein>
    <submittedName>
        <fullName evidence="1">Uncharacterized protein</fullName>
    </submittedName>
</protein>
<gene>
    <name evidence="1" type="ORF">Ptr86124_011696</name>
</gene>
<comment type="caution">
    <text evidence="1">The sequence shown here is derived from an EMBL/GenBank/DDBJ whole genome shotgun (WGS) entry which is preliminary data.</text>
</comment>
<evidence type="ECO:0000313" key="2">
    <source>
        <dbReference type="Proteomes" id="UP000249757"/>
    </source>
</evidence>
<sequence length="144" mass="16221">MKAAFSASQQGYPLKDAFILDSGSTTHICNDLSRIEDKIETEDAYARSRNNKLPAAPDWMRSDGINAHDWQVIAEYIDVLRPLKQATKRLEGRGKSGAFGAIAEVILVFEYLLGVYEDRLQSYEDVIHDEHTESPEDHLAINLL</sequence>
<dbReference type="EMBL" id="NRDI02000021">
    <property type="protein sequence ID" value="KAI1509156.1"/>
    <property type="molecule type" value="Genomic_DNA"/>
</dbReference>
<reference evidence="2" key="1">
    <citation type="journal article" date="2022" name="Microb. Genom.">
        <title>A global pangenome for the wheat fungal pathogen Pyrenophora tritici-repentis and prediction of effector protein structural homology.</title>
        <authorList>
            <person name="Moolhuijzen P.M."/>
            <person name="See P.T."/>
            <person name="Shi G."/>
            <person name="Powell H.R."/>
            <person name="Cockram J."/>
            <person name="Jorgensen L.N."/>
            <person name="Benslimane H."/>
            <person name="Strelkov S.E."/>
            <person name="Turner J."/>
            <person name="Liu Z."/>
            <person name="Moffat C.S."/>
        </authorList>
    </citation>
    <scope>NUCLEOTIDE SEQUENCE [LARGE SCALE GENOMIC DNA]</scope>
</reference>
<proteinExistence type="predicted"/>
<organism evidence="1 2">
    <name type="scientific">Pyrenophora tritici-repentis</name>
    <dbReference type="NCBI Taxonomy" id="45151"/>
    <lineage>
        <taxon>Eukaryota</taxon>
        <taxon>Fungi</taxon>
        <taxon>Dikarya</taxon>
        <taxon>Ascomycota</taxon>
        <taxon>Pezizomycotina</taxon>
        <taxon>Dothideomycetes</taxon>
        <taxon>Pleosporomycetidae</taxon>
        <taxon>Pleosporales</taxon>
        <taxon>Pleosporineae</taxon>
        <taxon>Pleosporaceae</taxon>
        <taxon>Pyrenophora</taxon>
    </lineage>
</organism>
<evidence type="ECO:0000313" key="1">
    <source>
        <dbReference type="EMBL" id="KAI1509156.1"/>
    </source>
</evidence>
<dbReference type="Proteomes" id="UP000249757">
    <property type="component" value="Unassembled WGS sequence"/>
</dbReference>
<name>A0A5M9KPE4_9PLEO</name>
<keyword evidence="2" id="KW-1185">Reference proteome</keyword>
<dbReference type="AlphaFoldDB" id="A0A5M9KPE4"/>
<accession>A0A5M9KPE4</accession>